<evidence type="ECO:0000256" key="2">
    <source>
        <dbReference type="ARBA" id="ARBA00006374"/>
    </source>
</evidence>
<keyword evidence="3" id="KW-0698">rRNA processing</keyword>
<dbReference type="Proteomes" id="UP000646827">
    <property type="component" value="Unassembled WGS sequence"/>
</dbReference>
<dbReference type="Pfam" id="PF05997">
    <property type="entry name" value="Nop52"/>
    <property type="match status" value="1"/>
</dbReference>
<dbReference type="InterPro" id="IPR010301">
    <property type="entry name" value="RRP1"/>
</dbReference>
<dbReference type="PANTHER" id="PTHR13026:SF0">
    <property type="entry name" value="RIBOSOMAL RNA PROCESSING 1B"/>
    <property type="match status" value="1"/>
</dbReference>
<evidence type="ECO:0000256" key="4">
    <source>
        <dbReference type="ARBA" id="ARBA00023242"/>
    </source>
</evidence>
<feature type="region of interest" description="Disordered" evidence="5">
    <location>
        <begin position="218"/>
        <end position="239"/>
    </location>
</feature>
<feature type="compositionally biased region" description="Acidic residues" evidence="5">
    <location>
        <begin position="228"/>
        <end position="239"/>
    </location>
</feature>
<dbReference type="OrthoDB" id="2019504at2759"/>
<dbReference type="EMBL" id="JAEPRB010000008">
    <property type="protein sequence ID" value="KAG2227293.1"/>
    <property type="molecule type" value="Genomic_DNA"/>
</dbReference>
<name>A0A8H7SFT0_9FUNG</name>
<comment type="similarity">
    <text evidence="2">Belongs to the RRP1 family.</text>
</comment>
<dbReference type="GO" id="GO:0005634">
    <property type="term" value="C:nucleus"/>
    <property type="evidence" value="ECO:0007669"/>
    <property type="project" value="UniProtKB-SubCell"/>
</dbReference>
<proteinExistence type="inferred from homology"/>
<accession>A0A8H7SFT0</accession>
<dbReference type="GO" id="GO:0030688">
    <property type="term" value="C:preribosome, small subunit precursor"/>
    <property type="evidence" value="ECO:0007669"/>
    <property type="project" value="InterPro"/>
</dbReference>
<keyword evidence="4" id="KW-0539">Nucleus</keyword>
<evidence type="ECO:0000256" key="3">
    <source>
        <dbReference type="ARBA" id="ARBA00022552"/>
    </source>
</evidence>
<gene>
    <name evidence="6" type="ORF">INT45_004248</name>
</gene>
<dbReference type="PANTHER" id="PTHR13026">
    <property type="entry name" value="NNP-1 PROTEIN NOVEL NUCLEAR PROTEIN 1 NOP52"/>
    <property type="match status" value="1"/>
</dbReference>
<dbReference type="GO" id="GO:0006364">
    <property type="term" value="P:rRNA processing"/>
    <property type="evidence" value="ECO:0007669"/>
    <property type="project" value="UniProtKB-KW"/>
</dbReference>
<keyword evidence="7" id="KW-1185">Reference proteome</keyword>
<organism evidence="6 7">
    <name type="scientific">Circinella minor</name>
    <dbReference type="NCBI Taxonomy" id="1195481"/>
    <lineage>
        <taxon>Eukaryota</taxon>
        <taxon>Fungi</taxon>
        <taxon>Fungi incertae sedis</taxon>
        <taxon>Mucoromycota</taxon>
        <taxon>Mucoromycotina</taxon>
        <taxon>Mucoromycetes</taxon>
        <taxon>Mucorales</taxon>
        <taxon>Lichtheimiaceae</taxon>
        <taxon>Circinella</taxon>
    </lineage>
</organism>
<evidence type="ECO:0000256" key="5">
    <source>
        <dbReference type="SAM" id="MobiDB-lite"/>
    </source>
</evidence>
<protein>
    <recommendedName>
        <fullName evidence="8">Nop52-domain-containing protein</fullName>
    </recommendedName>
</protein>
<evidence type="ECO:0000313" key="6">
    <source>
        <dbReference type="EMBL" id="KAG2227293.1"/>
    </source>
</evidence>
<sequence length="239" mass="27991">MSDTITSETSLPFGKHLAANEKKTRDKAVSSLRRYISNGPELSRLDLLKLWKGLFYCFWMSDKPLIQQDLSEKLGSLVLDMPADNAVPFLDAFWEIHCSEWHGLDRIRLDKYYMLLRRVIFYSFLFLANHDWNDVRVKEYTTMLLNGPLHPTDPKKPDSIRYHIFEVYFEELDKVLELQKEQGEEINLDMELIEEPIRVLATDSVNKVVRKKAKAALADWEEQKNAEEASDNDDDMEED</sequence>
<comment type="subcellular location">
    <subcellularLocation>
        <location evidence="1">Nucleus</location>
    </subcellularLocation>
</comment>
<dbReference type="AlphaFoldDB" id="A0A8H7SFT0"/>
<comment type="caution">
    <text evidence="6">The sequence shown here is derived from an EMBL/GenBank/DDBJ whole genome shotgun (WGS) entry which is preliminary data.</text>
</comment>
<evidence type="ECO:0000313" key="7">
    <source>
        <dbReference type="Proteomes" id="UP000646827"/>
    </source>
</evidence>
<reference evidence="6 7" key="1">
    <citation type="submission" date="2020-12" db="EMBL/GenBank/DDBJ databases">
        <title>Metabolic potential, ecology and presence of endohyphal bacteria is reflected in genomic diversity of Mucoromycotina.</title>
        <authorList>
            <person name="Muszewska A."/>
            <person name="Okrasinska A."/>
            <person name="Steczkiewicz K."/>
            <person name="Drgas O."/>
            <person name="Orlowska M."/>
            <person name="Perlinska-Lenart U."/>
            <person name="Aleksandrzak-Piekarczyk T."/>
            <person name="Szatraj K."/>
            <person name="Zielenkiewicz U."/>
            <person name="Pilsyk S."/>
            <person name="Malc E."/>
            <person name="Mieczkowski P."/>
            <person name="Kruszewska J.S."/>
            <person name="Biernat P."/>
            <person name="Pawlowska J."/>
        </authorList>
    </citation>
    <scope>NUCLEOTIDE SEQUENCE [LARGE SCALE GENOMIC DNA]</scope>
    <source>
        <strain evidence="6 7">CBS 142.35</strain>
    </source>
</reference>
<evidence type="ECO:0000256" key="1">
    <source>
        <dbReference type="ARBA" id="ARBA00004123"/>
    </source>
</evidence>
<evidence type="ECO:0008006" key="8">
    <source>
        <dbReference type="Google" id="ProtNLM"/>
    </source>
</evidence>